<proteinExistence type="predicted"/>
<evidence type="ECO:0000313" key="1">
    <source>
        <dbReference type="EMBL" id="JAD27995.1"/>
    </source>
</evidence>
<organism evidence="1">
    <name type="scientific">Arundo donax</name>
    <name type="common">Giant reed</name>
    <name type="synonym">Donax arundinaceus</name>
    <dbReference type="NCBI Taxonomy" id="35708"/>
    <lineage>
        <taxon>Eukaryota</taxon>
        <taxon>Viridiplantae</taxon>
        <taxon>Streptophyta</taxon>
        <taxon>Embryophyta</taxon>
        <taxon>Tracheophyta</taxon>
        <taxon>Spermatophyta</taxon>
        <taxon>Magnoliopsida</taxon>
        <taxon>Liliopsida</taxon>
        <taxon>Poales</taxon>
        <taxon>Poaceae</taxon>
        <taxon>PACMAD clade</taxon>
        <taxon>Arundinoideae</taxon>
        <taxon>Arundineae</taxon>
        <taxon>Arundo</taxon>
    </lineage>
</organism>
<dbReference type="AlphaFoldDB" id="A0A0A8YTU1"/>
<name>A0A0A8YTU1_ARUDO</name>
<protein>
    <submittedName>
        <fullName evidence="1">Uncharacterized protein</fullName>
    </submittedName>
</protein>
<sequence>MKKVERINPVTECFHPREAQACTIVKIEVVYLLVFF</sequence>
<accession>A0A0A8YTU1</accession>
<reference evidence="1" key="2">
    <citation type="journal article" date="2015" name="Data Brief">
        <title>Shoot transcriptome of the giant reed, Arundo donax.</title>
        <authorList>
            <person name="Barrero R.A."/>
            <person name="Guerrero F.D."/>
            <person name="Moolhuijzen P."/>
            <person name="Goolsby J.A."/>
            <person name="Tidwell J."/>
            <person name="Bellgard S.E."/>
            <person name="Bellgard M.I."/>
        </authorList>
    </citation>
    <scope>NUCLEOTIDE SEQUENCE</scope>
    <source>
        <tissue evidence="1">Shoot tissue taken approximately 20 cm above the soil surface</tissue>
    </source>
</reference>
<reference evidence="1" key="1">
    <citation type="submission" date="2014-09" db="EMBL/GenBank/DDBJ databases">
        <authorList>
            <person name="Magalhaes I.L.F."/>
            <person name="Oliveira U."/>
            <person name="Santos F.R."/>
            <person name="Vidigal T.H.D.A."/>
            <person name="Brescovit A.D."/>
            <person name="Santos A.J."/>
        </authorList>
    </citation>
    <scope>NUCLEOTIDE SEQUENCE</scope>
    <source>
        <tissue evidence="1">Shoot tissue taken approximately 20 cm above the soil surface</tissue>
    </source>
</reference>
<dbReference type="EMBL" id="GBRH01269900">
    <property type="protein sequence ID" value="JAD27995.1"/>
    <property type="molecule type" value="Transcribed_RNA"/>
</dbReference>